<dbReference type="EMBL" id="MN234234">
    <property type="protein sequence ID" value="QFG14870.1"/>
    <property type="molecule type" value="Genomic_DNA"/>
</dbReference>
<gene>
    <name evidence="1" type="primary">69</name>
    <name evidence="1" type="ORF">SEA_LYMARA_69</name>
</gene>
<evidence type="ECO:0000313" key="1">
    <source>
        <dbReference type="EMBL" id="QFG14870.1"/>
    </source>
</evidence>
<reference evidence="1 2" key="1">
    <citation type="submission" date="2019-07" db="EMBL/GenBank/DDBJ databases">
        <authorList>
            <person name="Roscher J.E."/>
            <person name="Stoner T.H."/>
            <person name="Garlena R.A."/>
            <person name="Russell D.A."/>
            <person name="Pope W.H."/>
            <person name="Jacobs-Sera D."/>
            <person name="Hatfull G.F."/>
        </authorList>
    </citation>
    <scope>NUCLEOTIDE SEQUENCE [LARGE SCALE GENOMIC DNA]</scope>
</reference>
<sequence length="189" mass="20678">MDNRPMTDPDLEPAVFELAFEIFTADNDSFKGTPEELWASSGVHHTAYAFNIARALIAKGYSKTPGDMVRVEEVRPVIAEITDPDPCQRDMNGGCQTHLYLDLKPDDQCPQQVAKTWLQDHPEPKAEPGAGDLLCHGGCGNFTPWTAVNTELSRWTVTTTSTKDSGDPGAHIRVWCPACGPWGGTYATD</sequence>
<accession>A0A5J6TVN3</accession>
<name>A0A5J6TVN3_9CAUD</name>
<organism evidence="1 2">
    <name type="scientific">Arthrobacter phage Lymara</name>
    <dbReference type="NCBI Taxonomy" id="2599828"/>
    <lineage>
        <taxon>Viruses</taxon>
        <taxon>Duplodnaviria</taxon>
        <taxon>Heunggongvirae</taxon>
        <taxon>Uroviricota</taxon>
        <taxon>Caudoviricetes</taxon>
        <taxon>Klausavirus</taxon>
        <taxon>Klausavirus lymara</taxon>
    </lineage>
</organism>
<dbReference type="RefSeq" id="YP_009884554.1">
    <property type="nucleotide sequence ID" value="NC_049471.1"/>
</dbReference>
<dbReference type="GeneID" id="55813914"/>
<evidence type="ECO:0000313" key="2">
    <source>
        <dbReference type="Proteomes" id="UP000325665"/>
    </source>
</evidence>
<proteinExistence type="predicted"/>
<keyword evidence="2" id="KW-1185">Reference proteome</keyword>
<dbReference type="KEGG" id="vg:55813914"/>
<dbReference type="Proteomes" id="UP000325665">
    <property type="component" value="Segment"/>
</dbReference>
<protein>
    <submittedName>
        <fullName evidence="1">Uncharacterized protein</fullName>
    </submittedName>
</protein>